<dbReference type="AlphaFoldDB" id="A0A1C4CJQ0"/>
<evidence type="ECO:0000313" key="3">
    <source>
        <dbReference type="EMBL" id="SCC19233.1"/>
    </source>
</evidence>
<dbReference type="Pfam" id="PF04434">
    <property type="entry name" value="SWIM"/>
    <property type="match status" value="1"/>
</dbReference>
<dbReference type="RefSeq" id="WP_089710810.1">
    <property type="nucleotide sequence ID" value="NZ_FMAR01000004.1"/>
</dbReference>
<sequence>MNLTEEQIIAMAPDHAAKQAGQGLATPAVWVSKGANDTAIWGLCQGSGSKPYQTRVNLSDYTNKCSCPSRKFPCKHSLGLLLHYARHRAEFTDHNAPTWVTEWLQKGNDREAKKAAKTSQIVDENAREKRQEARHLKVSDGVEELLRWIKDLLHNGLVQLPEKGSPFLDNITRRMVDAQAPGLATLLRELSDINYYREGWPAAALEQLGRLYLAAKGYQHIDALPQHLQQDVRTMIGFPQSQDTLKAMPGVQDHWIVLGKERSREEQLTVERNWLYGLHTGQYALVLQFYARNQQPTFSALPGMIIDAELVFFPSSTPLRAMVKHQHGNKDGTPIQGLPNWLAVLEWQTRVQSQQPFGTQYPCIIEGLRPLLHAGQWYLQDAQGQCMQLEPPYTGLWKWLSISGGTPLQTAVLGKGNCYRLLGAWNHNDYKLLYANVE</sequence>
<proteinExistence type="predicted"/>
<dbReference type="OrthoDB" id="9816340at2"/>
<keyword evidence="4" id="KW-1185">Reference proteome</keyword>
<keyword evidence="1" id="KW-0479">Metal-binding</keyword>
<dbReference type="GO" id="GO:0008270">
    <property type="term" value="F:zinc ion binding"/>
    <property type="evidence" value="ECO:0007669"/>
    <property type="project" value="UniProtKB-KW"/>
</dbReference>
<dbReference type="EMBL" id="FMAR01000004">
    <property type="protein sequence ID" value="SCC19233.1"/>
    <property type="molecule type" value="Genomic_DNA"/>
</dbReference>
<dbReference type="InterPro" id="IPR007527">
    <property type="entry name" value="Znf_SWIM"/>
</dbReference>
<evidence type="ECO:0000313" key="4">
    <source>
        <dbReference type="Proteomes" id="UP000242818"/>
    </source>
</evidence>
<keyword evidence="1" id="KW-0862">Zinc</keyword>
<dbReference type="Proteomes" id="UP000242818">
    <property type="component" value="Unassembled WGS sequence"/>
</dbReference>
<reference evidence="3 4" key="1">
    <citation type="submission" date="2016-08" db="EMBL/GenBank/DDBJ databases">
        <authorList>
            <person name="Seilhamer J.J."/>
        </authorList>
    </citation>
    <scope>NUCLEOTIDE SEQUENCE [LARGE SCALE GENOMIC DNA]</scope>
    <source>
        <strain evidence="3 4">A37T2</strain>
    </source>
</reference>
<gene>
    <name evidence="3" type="ORF">GA0116948_104156</name>
</gene>
<evidence type="ECO:0000256" key="1">
    <source>
        <dbReference type="PROSITE-ProRule" id="PRU00325"/>
    </source>
</evidence>
<dbReference type="PROSITE" id="PS50966">
    <property type="entry name" value="ZF_SWIM"/>
    <property type="match status" value="1"/>
</dbReference>
<name>A0A1C4CJQ0_9BACT</name>
<protein>
    <submittedName>
        <fullName evidence="3">SWIM zinc finger</fullName>
    </submittedName>
</protein>
<organism evidence="3 4">
    <name type="scientific">Chitinophaga costaii</name>
    <dbReference type="NCBI Taxonomy" id="1335309"/>
    <lineage>
        <taxon>Bacteria</taxon>
        <taxon>Pseudomonadati</taxon>
        <taxon>Bacteroidota</taxon>
        <taxon>Chitinophagia</taxon>
        <taxon>Chitinophagales</taxon>
        <taxon>Chitinophagaceae</taxon>
        <taxon>Chitinophaga</taxon>
    </lineage>
</organism>
<accession>A0A1C4CJQ0</accession>
<dbReference type="STRING" id="1335309.GA0116948_104156"/>
<keyword evidence="1" id="KW-0863">Zinc-finger</keyword>
<evidence type="ECO:0000259" key="2">
    <source>
        <dbReference type="PROSITE" id="PS50966"/>
    </source>
</evidence>
<feature type="domain" description="SWIM-type" evidence="2">
    <location>
        <begin position="52"/>
        <end position="85"/>
    </location>
</feature>